<keyword evidence="2" id="KW-1185">Reference proteome</keyword>
<accession>A0AAD4HF47</accession>
<evidence type="ECO:0000313" key="1">
    <source>
        <dbReference type="EMBL" id="KAG1895335.1"/>
    </source>
</evidence>
<dbReference type="Proteomes" id="UP001195769">
    <property type="component" value="Unassembled WGS sequence"/>
</dbReference>
<gene>
    <name evidence="1" type="ORF">F5891DRAFT_960240</name>
</gene>
<dbReference type="RefSeq" id="XP_041220911.1">
    <property type="nucleotide sequence ID" value="XM_041375709.1"/>
</dbReference>
<proteinExistence type="predicted"/>
<reference evidence="1" key="1">
    <citation type="journal article" date="2020" name="New Phytol.">
        <title>Comparative genomics reveals dynamic genome evolution in host specialist ectomycorrhizal fungi.</title>
        <authorList>
            <person name="Lofgren L.A."/>
            <person name="Nguyen N.H."/>
            <person name="Vilgalys R."/>
            <person name="Ruytinx J."/>
            <person name="Liao H.L."/>
            <person name="Branco S."/>
            <person name="Kuo A."/>
            <person name="LaButti K."/>
            <person name="Lipzen A."/>
            <person name="Andreopoulos W."/>
            <person name="Pangilinan J."/>
            <person name="Riley R."/>
            <person name="Hundley H."/>
            <person name="Na H."/>
            <person name="Barry K."/>
            <person name="Grigoriev I.V."/>
            <person name="Stajich J.E."/>
            <person name="Kennedy P.G."/>
        </authorList>
    </citation>
    <scope>NUCLEOTIDE SEQUENCE</scope>
    <source>
        <strain evidence="1">FC203</strain>
    </source>
</reference>
<dbReference type="GeneID" id="64670007"/>
<sequence>LAYIEWFTPFPSAPDRNNGLYKLSRLMRGSDRVASIVPVGYIVCSIHLIPKFGDSAPREWTSETSTVLEDCNTFWVNSYIDRHTFSIFR</sequence>
<name>A0AAD4HF47_9AGAM</name>
<dbReference type="AlphaFoldDB" id="A0AAD4HF47"/>
<protein>
    <submittedName>
        <fullName evidence="1">Uncharacterized protein</fullName>
    </submittedName>
</protein>
<feature type="non-terminal residue" evidence="1">
    <location>
        <position position="1"/>
    </location>
</feature>
<comment type="caution">
    <text evidence="1">The sequence shown here is derived from an EMBL/GenBank/DDBJ whole genome shotgun (WGS) entry which is preliminary data.</text>
</comment>
<evidence type="ECO:0000313" key="2">
    <source>
        <dbReference type="Proteomes" id="UP001195769"/>
    </source>
</evidence>
<organism evidence="1 2">
    <name type="scientific">Suillus fuscotomentosus</name>
    <dbReference type="NCBI Taxonomy" id="1912939"/>
    <lineage>
        <taxon>Eukaryota</taxon>
        <taxon>Fungi</taxon>
        <taxon>Dikarya</taxon>
        <taxon>Basidiomycota</taxon>
        <taxon>Agaricomycotina</taxon>
        <taxon>Agaricomycetes</taxon>
        <taxon>Agaricomycetidae</taxon>
        <taxon>Boletales</taxon>
        <taxon>Suillineae</taxon>
        <taxon>Suillaceae</taxon>
        <taxon>Suillus</taxon>
    </lineage>
</organism>
<dbReference type="EMBL" id="JABBWK010000067">
    <property type="protein sequence ID" value="KAG1895335.1"/>
    <property type="molecule type" value="Genomic_DNA"/>
</dbReference>